<evidence type="ECO:0000313" key="1">
    <source>
        <dbReference type="EMBL" id="MET4632343.1"/>
    </source>
</evidence>
<sequence length="164" mass="17358">MPELSLDQWAAVRVAYETSALPLRDIAAEHGVSHVAVAKRADRQGWLRPGEAPPLPDGAAEEKLVARLYRTFEKQVAELELRFANGEGGVEEKDARTLSVLARTLETLGKLREGTDDAADAAPLDIEALRARLQARLEQLDAAGDAAVAPAGGVAAGGDRCVPA</sequence>
<gene>
    <name evidence="1" type="ORF">ABIE08_000256</name>
</gene>
<accession>A0ABV2QTL4</accession>
<protein>
    <recommendedName>
        <fullName evidence="3">Terminase small subunit</fullName>
    </recommendedName>
</protein>
<keyword evidence="2" id="KW-1185">Reference proteome</keyword>
<name>A0ABV2QTL4_9HYPH</name>
<dbReference type="Proteomes" id="UP001549321">
    <property type="component" value="Unassembled WGS sequence"/>
</dbReference>
<dbReference type="EMBL" id="JBEPSM010000001">
    <property type="protein sequence ID" value="MET4632343.1"/>
    <property type="molecule type" value="Genomic_DNA"/>
</dbReference>
<dbReference type="RefSeq" id="WP_354548134.1">
    <property type="nucleotide sequence ID" value="NZ_JBEPSM010000001.1"/>
</dbReference>
<organism evidence="1 2">
    <name type="scientific">Kaistia defluvii</name>
    <dbReference type="NCBI Taxonomy" id="410841"/>
    <lineage>
        <taxon>Bacteria</taxon>
        <taxon>Pseudomonadati</taxon>
        <taxon>Pseudomonadota</taxon>
        <taxon>Alphaproteobacteria</taxon>
        <taxon>Hyphomicrobiales</taxon>
        <taxon>Kaistiaceae</taxon>
        <taxon>Kaistia</taxon>
    </lineage>
</organism>
<reference evidence="1 2" key="1">
    <citation type="submission" date="2024-06" db="EMBL/GenBank/DDBJ databases">
        <title>Sorghum-associated microbial communities from plants grown in Nebraska, USA.</title>
        <authorList>
            <person name="Schachtman D."/>
        </authorList>
    </citation>
    <scope>NUCLEOTIDE SEQUENCE [LARGE SCALE GENOMIC DNA]</scope>
    <source>
        <strain evidence="1 2">3207</strain>
    </source>
</reference>
<evidence type="ECO:0008006" key="3">
    <source>
        <dbReference type="Google" id="ProtNLM"/>
    </source>
</evidence>
<evidence type="ECO:0000313" key="2">
    <source>
        <dbReference type="Proteomes" id="UP001549321"/>
    </source>
</evidence>
<comment type="caution">
    <text evidence="1">The sequence shown here is derived from an EMBL/GenBank/DDBJ whole genome shotgun (WGS) entry which is preliminary data.</text>
</comment>
<proteinExistence type="predicted"/>